<evidence type="ECO:0000313" key="3">
    <source>
        <dbReference type="Proteomes" id="UP001169069"/>
    </source>
</evidence>
<proteinExistence type="predicted"/>
<sequence length="382" mass="43939">MWKRCSLIFLLTLSLHAYENEFRVENSNFTLSQASLPAIFSDSEDRYLYNYDRLRVYDTFTYGSFYTTAIVDLVNYAGESYINSFEFDYIRQLKPDMPFDTRSTFQYYGSDHGVMYGKIHRLYGGYADEKHQVTVGIQKISMGVGHIWTPTDLYNPKNSFALEPDEVFGVLALSYSYAPSALSTVQSIVSCREDKSLKYGFRYKAFLDFADVGVSFIYSDEIRMYGYEIEGDFFDTGAQWRSEGGYYQSKILDKAFYQAILGFDYAFKNGINLTVEGYYSSDTFTYAQQLLYFNNELAANLVQSNVYLGTSLSYDFDIAWSGSLMMIASLEDQLGSFVAPTVTYTMNDHHKVSVGSMLYYGERGSEFGAFGHTYYLNWKWSF</sequence>
<reference evidence="2" key="1">
    <citation type="submission" date="2023-01" db="EMBL/GenBank/DDBJ databases">
        <title>Sulfurovum sp. zt1-1 genome assembly.</title>
        <authorList>
            <person name="Wang J."/>
        </authorList>
    </citation>
    <scope>NUCLEOTIDE SEQUENCE</scope>
    <source>
        <strain evidence="2">Zt1-1</strain>
    </source>
</reference>
<protein>
    <submittedName>
        <fullName evidence="2">Uncharacterized protein</fullName>
    </submittedName>
</protein>
<gene>
    <name evidence="2" type="ORF">PGH07_02135</name>
</gene>
<feature type="chain" id="PRO_5046115980" evidence="1">
    <location>
        <begin position="18"/>
        <end position="382"/>
    </location>
</feature>
<evidence type="ECO:0000256" key="1">
    <source>
        <dbReference type="SAM" id="SignalP"/>
    </source>
</evidence>
<comment type="caution">
    <text evidence="2">The sequence shown here is derived from an EMBL/GenBank/DDBJ whole genome shotgun (WGS) entry which is preliminary data.</text>
</comment>
<name>A0ABT7QVV6_9BACT</name>
<accession>A0ABT7QVV6</accession>
<dbReference type="Proteomes" id="UP001169069">
    <property type="component" value="Unassembled WGS sequence"/>
</dbReference>
<feature type="signal peptide" evidence="1">
    <location>
        <begin position="1"/>
        <end position="17"/>
    </location>
</feature>
<keyword evidence="1" id="KW-0732">Signal</keyword>
<organism evidence="2 3">
    <name type="scientific">Sulfurovum zhangzhouensis</name>
    <dbReference type="NCBI Taxonomy" id="3019067"/>
    <lineage>
        <taxon>Bacteria</taxon>
        <taxon>Pseudomonadati</taxon>
        <taxon>Campylobacterota</taxon>
        <taxon>Epsilonproteobacteria</taxon>
        <taxon>Campylobacterales</taxon>
        <taxon>Sulfurovaceae</taxon>
        <taxon>Sulfurovum</taxon>
    </lineage>
</organism>
<keyword evidence="3" id="KW-1185">Reference proteome</keyword>
<dbReference type="RefSeq" id="WP_289412252.1">
    <property type="nucleotide sequence ID" value="NZ_JAQIBD010000001.1"/>
</dbReference>
<dbReference type="EMBL" id="JAQIBD010000001">
    <property type="protein sequence ID" value="MDM5270974.1"/>
    <property type="molecule type" value="Genomic_DNA"/>
</dbReference>
<evidence type="ECO:0000313" key="2">
    <source>
        <dbReference type="EMBL" id="MDM5270974.1"/>
    </source>
</evidence>